<reference evidence="3 4" key="1">
    <citation type="journal article" date="2018" name="G3 (Bethesda)">
        <title>Phylogenetic and Phylogenomic Definition of Rhizopus Species.</title>
        <authorList>
            <person name="Gryganskyi A.P."/>
            <person name="Golan J."/>
            <person name="Dolatabadi S."/>
            <person name="Mondo S."/>
            <person name="Robb S."/>
            <person name="Idnurm A."/>
            <person name="Muszewska A."/>
            <person name="Steczkiewicz K."/>
            <person name="Masonjones S."/>
            <person name="Liao H.L."/>
            <person name="Gajdeczka M.T."/>
            <person name="Anike F."/>
            <person name="Vuek A."/>
            <person name="Anishchenko I.M."/>
            <person name="Voigt K."/>
            <person name="de Hoog G.S."/>
            <person name="Smith M.E."/>
            <person name="Heitman J."/>
            <person name="Vilgalys R."/>
            <person name="Stajich J.E."/>
        </authorList>
    </citation>
    <scope>NUCLEOTIDE SEQUENCE [LARGE SCALE GENOMIC DNA]</scope>
    <source>
        <strain evidence="3 4">LSU 92-RS-03</strain>
    </source>
</reference>
<keyword evidence="4" id="KW-1185">Reference proteome</keyword>
<evidence type="ECO:0000256" key="1">
    <source>
        <dbReference type="SAM" id="MobiDB-lite"/>
    </source>
</evidence>
<feature type="transmembrane region" description="Helical" evidence="2">
    <location>
        <begin position="286"/>
        <end position="306"/>
    </location>
</feature>
<keyword evidence="2" id="KW-0812">Transmembrane</keyword>
<organism evidence="3 4">
    <name type="scientific">Rhizopus stolonifer</name>
    <name type="common">Rhizopus nigricans</name>
    <dbReference type="NCBI Taxonomy" id="4846"/>
    <lineage>
        <taxon>Eukaryota</taxon>
        <taxon>Fungi</taxon>
        <taxon>Fungi incertae sedis</taxon>
        <taxon>Mucoromycota</taxon>
        <taxon>Mucoromycotina</taxon>
        <taxon>Mucoromycetes</taxon>
        <taxon>Mucorales</taxon>
        <taxon>Mucorineae</taxon>
        <taxon>Rhizopodaceae</taxon>
        <taxon>Rhizopus</taxon>
    </lineage>
</organism>
<proteinExistence type="predicted"/>
<keyword evidence="2" id="KW-0472">Membrane</keyword>
<dbReference type="OrthoDB" id="2281294at2759"/>
<evidence type="ECO:0000313" key="3">
    <source>
        <dbReference type="EMBL" id="RCH77648.1"/>
    </source>
</evidence>
<dbReference type="EMBL" id="PJQM01007852">
    <property type="protein sequence ID" value="RCH77648.1"/>
    <property type="molecule type" value="Genomic_DNA"/>
</dbReference>
<sequence>MLSDKEHKDVNREEELYFLGQHHNTTFEIANRVFYATVDKFTKQLYPDTKRRSAPYSFRECWHLHSIYSKSQQTLLGIYPVKPSVLLSGDDILFTHEFSPRTQEDYDEQDWNVEDYANMTIGGLAVGAEEEDYSRPYSDQKDFDSLGSTHLFRVSSHQPLDENDDYYDDYQEEDYLHTQPVFSSSSSSSSSNSSSSSSSNNSSGSNNLGNTHPSDLYLPIEPQPLPRSSSLVSSNTFVSAKSNFSYQSLSDIIQECDAAKYSSSSLSNYGSAVTHFYNDDEDRSGVFSRFLVFVSYFWNMLLAVLFNSRSDDQTTPLLP</sequence>
<evidence type="ECO:0000256" key="2">
    <source>
        <dbReference type="SAM" id="Phobius"/>
    </source>
</evidence>
<comment type="caution">
    <text evidence="3">The sequence shown here is derived from an EMBL/GenBank/DDBJ whole genome shotgun (WGS) entry which is preliminary data.</text>
</comment>
<gene>
    <name evidence="3" type="ORF">CU098_003568</name>
</gene>
<name>A0A367IJ09_RHIST</name>
<dbReference type="Proteomes" id="UP000253551">
    <property type="component" value="Unassembled WGS sequence"/>
</dbReference>
<protein>
    <submittedName>
        <fullName evidence="3">Uncharacterized protein</fullName>
    </submittedName>
</protein>
<evidence type="ECO:0000313" key="4">
    <source>
        <dbReference type="Proteomes" id="UP000253551"/>
    </source>
</evidence>
<dbReference type="AlphaFoldDB" id="A0A367IJ09"/>
<feature type="region of interest" description="Disordered" evidence="1">
    <location>
        <begin position="180"/>
        <end position="220"/>
    </location>
</feature>
<feature type="compositionally biased region" description="Low complexity" evidence="1">
    <location>
        <begin position="183"/>
        <end position="207"/>
    </location>
</feature>
<dbReference type="STRING" id="4846.A0A367IJ09"/>
<keyword evidence="2" id="KW-1133">Transmembrane helix</keyword>
<accession>A0A367IJ09</accession>